<name>A0A2G3AJC3_CAPAN</name>
<keyword evidence="5" id="KW-1185">Reference proteome</keyword>
<dbReference type="Proteomes" id="UP000222542">
    <property type="component" value="Unassembled WGS sequence"/>
</dbReference>
<dbReference type="PANTHER" id="PTHR31096:SF5">
    <property type="entry name" value="ACT DOMAIN-CONTAINING PROTEIN ACR3"/>
    <property type="match status" value="1"/>
</dbReference>
<dbReference type="EMBL" id="AYRZ02000001">
    <property type="protein sequence ID" value="PHT94263.1"/>
    <property type="molecule type" value="Genomic_DNA"/>
</dbReference>
<dbReference type="GO" id="GO:0016597">
    <property type="term" value="F:amino acid binding"/>
    <property type="evidence" value="ECO:0007669"/>
    <property type="project" value="UniProtKB-UniRule"/>
</dbReference>
<proteinExistence type="predicted"/>
<sequence>MFVADRDYEGGYLEMEIEYPPNSKPDVRIESCVEIKGYSVVGVSCKDRPKLMFDIYFIRHMDGCILESEAEKERVVKFIEATIWRRISDGFILELCAKDRVGLLSEVTRVLRENRLSVTRAGVTTIGRGESKECLLHKRCIWKTCRDEDD</sequence>
<evidence type="ECO:0000313" key="4">
    <source>
        <dbReference type="EMBL" id="PHT94263.1"/>
    </source>
</evidence>
<comment type="function">
    <text evidence="2">Binds amino acids.</text>
</comment>
<gene>
    <name evidence="4" type="ORF">T459_02145</name>
</gene>
<feature type="domain" description="ACT" evidence="3">
    <location>
        <begin position="92"/>
        <end position="150"/>
    </location>
</feature>
<organism evidence="4 5">
    <name type="scientific">Capsicum annuum</name>
    <name type="common">Capsicum pepper</name>
    <dbReference type="NCBI Taxonomy" id="4072"/>
    <lineage>
        <taxon>Eukaryota</taxon>
        <taxon>Viridiplantae</taxon>
        <taxon>Streptophyta</taxon>
        <taxon>Embryophyta</taxon>
        <taxon>Tracheophyta</taxon>
        <taxon>Spermatophyta</taxon>
        <taxon>Magnoliopsida</taxon>
        <taxon>eudicotyledons</taxon>
        <taxon>Gunneridae</taxon>
        <taxon>Pentapetalae</taxon>
        <taxon>asterids</taxon>
        <taxon>lamiids</taxon>
        <taxon>Solanales</taxon>
        <taxon>Solanaceae</taxon>
        <taxon>Solanoideae</taxon>
        <taxon>Capsiceae</taxon>
        <taxon>Capsicum</taxon>
    </lineage>
</organism>
<dbReference type="Pfam" id="PF01842">
    <property type="entry name" value="ACT"/>
    <property type="match status" value="1"/>
</dbReference>
<evidence type="ECO:0000259" key="3">
    <source>
        <dbReference type="PROSITE" id="PS51671"/>
    </source>
</evidence>
<dbReference type="InterPro" id="IPR040217">
    <property type="entry name" value="ACR1-12"/>
</dbReference>
<dbReference type="STRING" id="4072.A0A2G3AJC3"/>
<protein>
    <recommendedName>
        <fullName evidence="2">ACT domain-containing protein ACR</fullName>
    </recommendedName>
    <alternativeName>
        <fullName evidence="2">Protein ACT DOMAIN REPEATS</fullName>
    </alternativeName>
</protein>
<dbReference type="PROSITE" id="PS51671">
    <property type="entry name" value="ACT"/>
    <property type="match status" value="1"/>
</dbReference>
<evidence type="ECO:0000313" key="5">
    <source>
        <dbReference type="Proteomes" id="UP000222542"/>
    </source>
</evidence>
<keyword evidence="1 2" id="KW-0677">Repeat</keyword>
<evidence type="ECO:0000256" key="1">
    <source>
        <dbReference type="ARBA" id="ARBA00022737"/>
    </source>
</evidence>
<dbReference type="InterPro" id="IPR002912">
    <property type="entry name" value="ACT_dom"/>
</dbReference>
<reference evidence="4 5" key="2">
    <citation type="journal article" date="2017" name="Genome Biol.">
        <title>New reference genome sequences of hot pepper reveal the massive evolution of plant disease-resistance genes by retroduplication.</title>
        <authorList>
            <person name="Kim S."/>
            <person name="Park J."/>
            <person name="Yeom S.I."/>
            <person name="Kim Y.M."/>
            <person name="Seo E."/>
            <person name="Kim K.T."/>
            <person name="Kim M.S."/>
            <person name="Lee J.M."/>
            <person name="Cheong K."/>
            <person name="Shin H.S."/>
            <person name="Kim S.B."/>
            <person name="Han K."/>
            <person name="Lee J."/>
            <person name="Park M."/>
            <person name="Lee H.A."/>
            <person name="Lee H.Y."/>
            <person name="Lee Y."/>
            <person name="Oh S."/>
            <person name="Lee J.H."/>
            <person name="Choi E."/>
            <person name="Choi E."/>
            <person name="Lee S.E."/>
            <person name="Jeon J."/>
            <person name="Kim H."/>
            <person name="Choi G."/>
            <person name="Song H."/>
            <person name="Lee J."/>
            <person name="Lee S.C."/>
            <person name="Kwon J.K."/>
            <person name="Lee H.Y."/>
            <person name="Koo N."/>
            <person name="Hong Y."/>
            <person name="Kim R.W."/>
            <person name="Kang W.H."/>
            <person name="Huh J.H."/>
            <person name="Kang B.C."/>
            <person name="Yang T.J."/>
            <person name="Lee Y.H."/>
            <person name="Bennetzen J.L."/>
            <person name="Choi D."/>
        </authorList>
    </citation>
    <scope>NUCLEOTIDE SEQUENCE [LARGE SCALE GENOMIC DNA]</scope>
    <source>
        <strain evidence="5">cv. CM334</strain>
    </source>
</reference>
<dbReference type="PANTHER" id="PTHR31096">
    <property type="entry name" value="ACT DOMAIN-CONTAINING PROTEIN ACR4-RELATED"/>
    <property type="match status" value="1"/>
</dbReference>
<dbReference type="SUPFAM" id="SSF55021">
    <property type="entry name" value="ACT-like"/>
    <property type="match status" value="1"/>
</dbReference>
<evidence type="ECO:0000256" key="2">
    <source>
        <dbReference type="RuleBase" id="RU369043"/>
    </source>
</evidence>
<dbReference type="InterPro" id="IPR045865">
    <property type="entry name" value="ACT-like_dom_sf"/>
</dbReference>
<dbReference type="Gramene" id="PHT94263">
    <property type="protein sequence ID" value="PHT94263"/>
    <property type="gene ID" value="T459_02145"/>
</dbReference>
<dbReference type="AlphaFoldDB" id="A0A2G3AJC3"/>
<reference evidence="4 5" key="1">
    <citation type="journal article" date="2014" name="Nat. Genet.">
        <title>Genome sequence of the hot pepper provides insights into the evolution of pungency in Capsicum species.</title>
        <authorList>
            <person name="Kim S."/>
            <person name="Park M."/>
            <person name="Yeom S.I."/>
            <person name="Kim Y.M."/>
            <person name="Lee J.M."/>
            <person name="Lee H.A."/>
            <person name="Seo E."/>
            <person name="Choi J."/>
            <person name="Cheong K."/>
            <person name="Kim K.T."/>
            <person name="Jung K."/>
            <person name="Lee G.W."/>
            <person name="Oh S.K."/>
            <person name="Bae C."/>
            <person name="Kim S.B."/>
            <person name="Lee H.Y."/>
            <person name="Kim S.Y."/>
            <person name="Kim M.S."/>
            <person name="Kang B.C."/>
            <person name="Jo Y.D."/>
            <person name="Yang H.B."/>
            <person name="Jeong H.J."/>
            <person name="Kang W.H."/>
            <person name="Kwon J.K."/>
            <person name="Shin C."/>
            <person name="Lim J.Y."/>
            <person name="Park J.H."/>
            <person name="Huh J.H."/>
            <person name="Kim J.S."/>
            <person name="Kim B.D."/>
            <person name="Cohen O."/>
            <person name="Paran I."/>
            <person name="Suh M.C."/>
            <person name="Lee S.B."/>
            <person name="Kim Y.K."/>
            <person name="Shin Y."/>
            <person name="Noh S.J."/>
            <person name="Park J."/>
            <person name="Seo Y.S."/>
            <person name="Kwon S.Y."/>
            <person name="Kim H.A."/>
            <person name="Park J.M."/>
            <person name="Kim H.J."/>
            <person name="Choi S.B."/>
            <person name="Bosland P.W."/>
            <person name="Reeves G."/>
            <person name="Jo S.H."/>
            <person name="Lee B.W."/>
            <person name="Cho H.T."/>
            <person name="Choi H.S."/>
            <person name="Lee M.S."/>
            <person name="Yu Y."/>
            <person name="Do Choi Y."/>
            <person name="Park B.S."/>
            <person name="van Deynze A."/>
            <person name="Ashrafi H."/>
            <person name="Hill T."/>
            <person name="Kim W.T."/>
            <person name="Pai H.S."/>
            <person name="Ahn H.K."/>
            <person name="Yeam I."/>
            <person name="Giovannoni J.J."/>
            <person name="Rose J.K."/>
            <person name="Sorensen I."/>
            <person name="Lee S.J."/>
            <person name="Kim R.W."/>
            <person name="Choi I.Y."/>
            <person name="Choi B.S."/>
            <person name="Lim J.S."/>
            <person name="Lee Y.H."/>
            <person name="Choi D."/>
        </authorList>
    </citation>
    <scope>NUCLEOTIDE SEQUENCE [LARGE SCALE GENOMIC DNA]</scope>
    <source>
        <strain evidence="5">cv. CM334</strain>
    </source>
</reference>
<comment type="caution">
    <text evidence="4">The sequence shown here is derived from an EMBL/GenBank/DDBJ whole genome shotgun (WGS) entry which is preliminary data.</text>
</comment>
<accession>A0A2G3AJC3</accession>